<keyword evidence="1" id="KW-1133">Transmembrane helix</keyword>
<dbReference type="AlphaFoldDB" id="A0A3N4I5G0"/>
<evidence type="ECO:0000256" key="1">
    <source>
        <dbReference type="SAM" id="Phobius"/>
    </source>
</evidence>
<dbReference type="Proteomes" id="UP000275078">
    <property type="component" value="Unassembled WGS sequence"/>
</dbReference>
<proteinExistence type="predicted"/>
<keyword evidence="3" id="KW-1185">Reference proteome</keyword>
<keyword evidence="1" id="KW-0812">Transmembrane</keyword>
<keyword evidence="1" id="KW-0472">Membrane</keyword>
<reference evidence="2 3" key="1">
    <citation type="journal article" date="2018" name="Nat. Ecol. Evol.">
        <title>Pezizomycetes genomes reveal the molecular basis of ectomycorrhizal truffle lifestyle.</title>
        <authorList>
            <person name="Murat C."/>
            <person name="Payen T."/>
            <person name="Noel B."/>
            <person name="Kuo A."/>
            <person name="Morin E."/>
            <person name="Chen J."/>
            <person name="Kohler A."/>
            <person name="Krizsan K."/>
            <person name="Balestrini R."/>
            <person name="Da Silva C."/>
            <person name="Montanini B."/>
            <person name="Hainaut M."/>
            <person name="Levati E."/>
            <person name="Barry K.W."/>
            <person name="Belfiori B."/>
            <person name="Cichocki N."/>
            <person name="Clum A."/>
            <person name="Dockter R.B."/>
            <person name="Fauchery L."/>
            <person name="Guy J."/>
            <person name="Iotti M."/>
            <person name="Le Tacon F."/>
            <person name="Lindquist E.A."/>
            <person name="Lipzen A."/>
            <person name="Malagnac F."/>
            <person name="Mello A."/>
            <person name="Molinier V."/>
            <person name="Miyauchi S."/>
            <person name="Poulain J."/>
            <person name="Riccioni C."/>
            <person name="Rubini A."/>
            <person name="Sitrit Y."/>
            <person name="Splivallo R."/>
            <person name="Traeger S."/>
            <person name="Wang M."/>
            <person name="Zifcakova L."/>
            <person name="Wipf D."/>
            <person name="Zambonelli A."/>
            <person name="Paolocci F."/>
            <person name="Nowrousian M."/>
            <person name="Ottonello S."/>
            <person name="Baldrian P."/>
            <person name="Spatafora J.W."/>
            <person name="Henrissat B."/>
            <person name="Nagy L.G."/>
            <person name="Aury J.M."/>
            <person name="Wincker P."/>
            <person name="Grigoriev I.V."/>
            <person name="Bonfante P."/>
            <person name="Martin F.M."/>
        </authorList>
    </citation>
    <scope>NUCLEOTIDE SEQUENCE [LARGE SCALE GENOMIC DNA]</scope>
    <source>
        <strain evidence="2 3">RN42</strain>
    </source>
</reference>
<evidence type="ECO:0000313" key="2">
    <source>
        <dbReference type="EMBL" id="RPA80656.1"/>
    </source>
</evidence>
<dbReference type="EMBL" id="ML119686">
    <property type="protein sequence ID" value="RPA80656.1"/>
    <property type="molecule type" value="Genomic_DNA"/>
</dbReference>
<gene>
    <name evidence="2" type="ORF">BJ508DRAFT_127222</name>
</gene>
<evidence type="ECO:0000313" key="3">
    <source>
        <dbReference type="Proteomes" id="UP000275078"/>
    </source>
</evidence>
<protein>
    <submittedName>
        <fullName evidence="2">Uncharacterized protein</fullName>
    </submittedName>
</protein>
<organism evidence="2 3">
    <name type="scientific">Ascobolus immersus RN42</name>
    <dbReference type="NCBI Taxonomy" id="1160509"/>
    <lineage>
        <taxon>Eukaryota</taxon>
        <taxon>Fungi</taxon>
        <taxon>Dikarya</taxon>
        <taxon>Ascomycota</taxon>
        <taxon>Pezizomycotina</taxon>
        <taxon>Pezizomycetes</taxon>
        <taxon>Pezizales</taxon>
        <taxon>Ascobolaceae</taxon>
        <taxon>Ascobolus</taxon>
    </lineage>
</organism>
<name>A0A3N4I5G0_ASCIM</name>
<sequence>MLPRWRRGRRGWSRRHRHSRMALGPIDRGVIPSKDLNLASCERTPRAFNHGARKRRLSSLKMRWQGIIWEEKVSGLKMLWDWRTGGGLDDSGGIWCVDYRDVLLVDLRILLLLLWILLVLLLLLLVWLLILLVLLLMLILLSGWWWRWWRWWRWRWSRSNAPSVLRHQPGIHHELLIGGATIRDVWRGMTVSTDIRSGVRLLGCLN</sequence>
<accession>A0A3N4I5G0</accession>
<feature type="transmembrane region" description="Helical" evidence="1">
    <location>
        <begin position="113"/>
        <end position="146"/>
    </location>
</feature>